<dbReference type="InterPro" id="IPR001544">
    <property type="entry name" value="Aminotrans_IV"/>
</dbReference>
<accession>A0A662ZI33</accession>
<dbReference type="InterPro" id="IPR043132">
    <property type="entry name" value="BCAT-like_C"/>
</dbReference>
<evidence type="ECO:0000313" key="2">
    <source>
        <dbReference type="EMBL" id="SFP49642.1"/>
    </source>
</evidence>
<dbReference type="GO" id="GO:0046820">
    <property type="term" value="F:4-amino-4-deoxychorismate synthase activity"/>
    <property type="evidence" value="ECO:0007669"/>
    <property type="project" value="TreeGrafter"/>
</dbReference>
<gene>
    <name evidence="2" type="ORF">SAMN02910344_01537</name>
</gene>
<dbReference type="Pfam" id="PF01063">
    <property type="entry name" value="Aminotran_4"/>
    <property type="match status" value="1"/>
</dbReference>
<evidence type="ECO:0000313" key="3">
    <source>
        <dbReference type="Proteomes" id="UP000243745"/>
    </source>
</evidence>
<dbReference type="SUPFAM" id="SSF56322">
    <property type="entry name" value="ADC synthase"/>
    <property type="match status" value="1"/>
</dbReference>
<keyword evidence="2" id="KW-0456">Lyase</keyword>
<protein>
    <submittedName>
        <fullName evidence="2">Para-aminobenzoate synthetase / 4-amino-4-deoxychorismate lyase</fullName>
    </submittedName>
</protein>
<dbReference type="PANTHER" id="PTHR11236">
    <property type="entry name" value="AMINOBENZOATE/ANTHRANILATE SYNTHASE"/>
    <property type="match status" value="1"/>
</dbReference>
<sequence length="546" mass="62746">MQIYADKYFSDPDEIIEIFSPDDVKKALDRVEALQKDGYWLLGYMRYDLMNRSPEGMPLVYFEAWRKQPRNLREADFSRENADATQKNGGSGMPPGIFLRPLISREEYERKIEFIKEKILDGITYEVNYTYPSLLETNLSDDELYEYLLPKQKTPYNAFIRNRHETVMSFSPELFFKIRGRNILTKPMKGTVRRGDTPEEDARHREFLATDTKNRAENIMIVDLLRNDLGIVAKDGTVKADRLFEVEEHPTLFQMTSEISAELRDDVTLYDVIKAIYPCGSITGAPKVSTMRVIAEAEPYSRDVYCGAIAFIHGDEAVFSVPIRILQKRHDEKCFRYFAGGAITYDSTAGDEWNETITKAGFLRTDFSLIETGTGDRDLHLKRLRKSADELGFKWNAGLDDFEFPEGIVTRIELFRDGHYAVTTRNIPAPALKPKVVIKGRVDSRNPFLYHKTTVRSPYPKEFFEEIRVNERNEITEGTYTNVAVRIGTEMFTPPPACGLLNGVMRQKLLAEGKLKERILHPEDLMKADAVFCMNSVRGIFEVEIC</sequence>
<dbReference type="GO" id="GO:0016829">
    <property type="term" value="F:lyase activity"/>
    <property type="evidence" value="ECO:0007669"/>
    <property type="project" value="UniProtKB-KW"/>
</dbReference>
<organism evidence="2 3">
    <name type="scientific">Ruminobacter amylophilus</name>
    <dbReference type="NCBI Taxonomy" id="867"/>
    <lineage>
        <taxon>Bacteria</taxon>
        <taxon>Pseudomonadati</taxon>
        <taxon>Pseudomonadota</taxon>
        <taxon>Gammaproteobacteria</taxon>
        <taxon>Aeromonadales</taxon>
        <taxon>Succinivibrionaceae</taxon>
        <taxon>Ruminobacter</taxon>
    </lineage>
</organism>
<dbReference type="InterPro" id="IPR015890">
    <property type="entry name" value="Chorismate_C"/>
</dbReference>
<dbReference type="InterPro" id="IPR036038">
    <property type="entry name" value="Aminotransferase-like"/>
</dbReference>
<dbReference type="OrthoDB" id="9803598at2"/>
<dbReference type="GO" id="GO:0000162">
    <property type="term" value="P:L-tryptophan biosynthetic process"/>
    <property type="evidence" value="ECO:0007669"/>
    <property type="project" value="TreeGrafter"/>
</dbReference>
<dbReference type="PRINTS" id="PR00095">
    <property type="entry name" value="ANTSNTHASEI"/>
</dbReference>
<proteinExistence type="predicted"/>
<name>A0A662ZI33_9GAMM</name>
<keyword evidence="3" id="KW-1185">Reference proteome</keyword>
<dbReference type="InterPro" id="IPR019999">
    <property type="entry name" value="Anth_synth_I-like"/>
</dbReference>
<reference evidence="2 3" key="1">
    <citation type="submission" date="2016-10" db="EMBL/GenBank/DDBJ databases">
        <authorList>
            <person name="Varghese N."/>
            <person name="Submissions S."/>
        </authorList>
    </citation>
    <scope>NUCLEOTIDE SEQUENCE [LARGE SCALE GENOMIC DNA]</scope>
    <source>
        <strain evidence="2 3">DSM 1361</strain>
    </source>
</reference>
<dbReference type="Gene3D" id="3.20.10.10">
    <property type="entry name" value="D-amino Acid Aminotransferase, subunit A, domain 2"/>
    <property type="match status" value="1"/>
</dbReference>
<dbReference type="EMBL" id="FOXF01000029">
    <property type="protein sequence ID" value="SFP49642.1"/>
    <property type="molecule type" value="Genomic_DNA"/>
</dbReference>
<dbReference type="Proteomes" id="UP000243745">
    <property type="component" value="Unassembled WGS sequence"/>
</dbReference>
<dbReference type="Gene3D" id="3.60.120.10">
    <property type="entry name" value="Anthranilate synthase"/>
    <property type="match status" value="1"/>
</dbReference>
<dbReference type="PANTHER" id="PTHR11236:SF50">
    <property type="entry name" value="AMINODEOXYCHORISMATE SYNTHASE COMPONENT 1"/>
    <property type="match status" value="1"/>
</dbReference>
<dbReference type="RefSeq" id="WP_093142537.1">
    <property type="nucleotide sequence ID" value="NZ_FOXF01000029.1"/>
</dbReference>
<evidence type="ECO:0000259" key="1">
    <source>
        <dbReference type="Pfam" id="PF00425"/>
    </source>
</evidence>
<feature type="domain" description="Chorismate-utilising enzyme C-terminal" evidence="1">
    <location>
        <begin position="105"/>
        <end position="359"/>
    </location>
</feature>
<dbReference type="Pfam" id="PF00425">
    <property type="entry name" value="Chorismate_bind"/>
    <property type="match status" value="1"/>
</dbReference>
<dbReference type="InterPro" id="IPR005801">
    <property type="entry name" value="ADC_synthase"/>
</dbReference>
<dbReference type="SUPFAM" id="SSF56752">
    <property type="entry name" value="D-aminoacid aminotransferase-like PLP-dependent enzymes"/>
    <property type="match status" value="1"/>
</dbReference>
<dbReference type="AlphaFoldDB" id="A0A662ZI33"/>